<dbReference type="EMBL" id="AWVP01000050">
    <property type="protein sequence ID" value="ERK58415.1"/>
    <property type="molecule type" value="Genomic_DNA"/>
</dbReference>
<name>U2Q6L6_9BACL</name>
<dbReference type="SMART" id="SM00450">
    <property type="entry name" value="RHOD"/>
    <property type="match status" value="1"/>
</dbReference>
<evidence type="ECO:0000259" key="1">
    <source>
        <dbReference type="PROSITE" id="PS50206"/>
    </source>
</evidence>
<dbReference type="SUPFAM" id="SSF52821">
    <property type="entry name" value="Rhodanese/Cell cycle control phosphatase"/>
    <property type="match status" value="1"/>
</dbReference>
<dbReference type="PROSITE" id="PS51257">
    <property type="entry name" value="PROKAR_LIPOPROTEIN"/>
    <property type="match status" value="1"/>
</dbReference>
<dbReference type="eggNOG" id="COG0607">
    <property type="taxonomic scope" value="Bacteria"/>
</dbReference>
<dbReference type="HOGENOM" id="CLU_089574_6_4_9"/>
<dbReference type="PANTHER" id="PTHR44086:SF13">
    <property type="entry name" value="THIOSULFATE SULFURTRANSFERASE PSPE"/>
    <property type="match status" value="1"/>
</dbReference>
<keyword evidence="3" id="KW-1185">Reference proteome</keyword>
<dbReference type="InterPro" id="IPR001763">
    <property type="entry name" value="Rhodanese-like_dom"/>
</dbReference>
<dbReference type="AlphaFoldDB" id="U2Q6L6"/>
<sequence>MKKFKKISTGIMGCLLAVTIAGCSSGDGLNRSAKDGKENAVEKSAIRLVNATKEGDYNLISTDELKKAIDSNEDILLIDTIPAERFAETKIKGAVNAGLPKEMKDLKQEEKDNFLKILGDNKDKKIILYCGFTSCERSHVGAVLARQAGYKNVYRYPGGIAAWLDAGNKVDK</sequence>
<dbReference type="Gene3D" id="3.40.250.10">
    <property type="entry name" value="Rhodanese-like domain"/>
    <property type="match status" value="1"/>
</dbReference>
<dbReference type="PATRIC" id="fig|1321820.3.peg.798"/>
<dbReference type="RefSeq" id="WP_021753480.1">
    <property type="nucleotide sequence ID" value="NZ_KI271865.1"/>
</dbReference>
<proteinExistence type="predicted"/>
<dbReference type="CDD" id="cd00158">
    <property type="entry name" value="RHOD"/>
    <property type="match status" value="1"/>
</dbReference>
<organism evidence="2 3">
    <name type="scientific">Gemella bergeri ATCC 700627</name>
    <dbReference type="NCBI Taxonomy" id="1321820"/>
    <lineage>
        <taxon>Bacteria</taxon>
        <taxon>Bacillati</taxon>
        <taxon>Bacillota</taxon>
        <taxon>Bacilli</taxon>
        <taxon>Bacillales</taxon>
        <taxon>Gemellaceae</taxon>
        <taxon>Gemella</taxon>
    </lineage>
</organism>
<dbReference type="PROSITE" id="PS50206">
    <property type="entry name" value="RHODANESE_3"/>
    <property type="match status" value="1"/>
</dbReference>
<dbReference type="InterPro" id="IPR036873">
    <property type="entry name" value="Rhodanese-like_dom_sf"/>
</dbReference>
<evidence type="ECO:0000313" key="2">
    <source>
        <dbReference type="EMBL" id="ERK58415.1"/>
    </source>
</evidence>
<dbReference type="Proteomes" id="UP000016637">
    <property type="component" value="Unassembled WGS sequence"/>
</dbReference>
<dbReference type="GO" id="GO:0004792">
    <property type="term" value="F:thiosulfate-cyanide sulfurtransferase activity"/>
    <property type="evidence" value="ECO:0007669"/>
    <property type="project" value="TreeGrafter"/>
</dbReference>
<comment type="caution">
    <text evidence="2">The sequence shown here is derived from an EMBL/GenBank/DDBJ whole genome shotgun (WGS) entry which is preliminary data.</text>
</comment>
<gene>
    <name evidence="2" type="ORF">HMPREF1983_00819</name>
</gene>
<protein>
    <submittedName>
        <fullName evidence="2">Rhodanese-like protein</fullName>
    </submittedName>
</protein>
<accession>U2Q6L6</accession>
<reference evidence="2 3" key="1">
    <citation type="submission" date="2013-08" db="EMBL/GenBank/DDBJ databases">
        <authorList>
            <person name="Weinstock G."/>
            <person name="Sodergren E."/>
            <person name="Wylie T."/>
            <person name="Fulton L."/>
            <person name="Fulton R."/>
            <person name="Fronick C."/>
            <person name="O'Laughlin M."/>
            <person name="Godfrey J."/>
            <person name="Miner T."/>
            <person name="Herter B."/>
            <person name="Appelbaum E."/>
            <person name="Cordes M."/>
            <person name="Lek S."/>
            <person name="Wollam A."/>
            <person name="Pepin K.H."/>
            <person name="Palsikar V.B."/>
            <person name="Mitreva M."/>
            <person name="Wilson R.K."/>
        </authorList>
    </citation>
    <scope>NUCLEOTIDE SEQUENCE [LARGE SCALE GENOMIC DNA]</scope>
    <source>
        <strain evidence="2 3">ATCC 700627</strain>
    </source>
</reference>
<evidence type="ECO:0000313" key="3">
    <source>
        <dbReference type="Proteomes" id="UP000016637"/>
    </source>
</evidence>
<dbReference type="Pfam" id="PF00581">
    <property type="entry name" value="Rhodanese"/>
    <property type="match status" value="1"/>
</dbReference>
<feature type="domain" description="Rhodanese" evidence="1">
    <location>
        <begin position="71"/>
        <end position="172"/>
    </location>
</feature>
<dbReference type="PANTHER" id="PTHR44086">
    <property type="entry name" value="THIOSULFATE SULFURTRANSFERASE RDL2, MITOCHONDRIAL-RELATED"/>
    <property type="match status" value="1"/>
</dbReference>